<sequence length="249" mass="25839">MRTVLITGGTGGMGSSHVRAFHAQGDAVVVAGLNATVGEAMVGELGERSLFVRLDVTDEDDWKAAVHAAQERFGPVSVLINNAGVQNPAVLLEDTESGLWERTFAVNVTGQYLGIRAVTASMRRAGGGVIINVGSSMAYGGTAHFASYVASKWAVRGLTRSAALELAKDGIRVLAVHPGVISTPLVHEPPADGYPALADVFSPEPFAVPRLGRPEEVSDLMLHLASSRAAFMTGSDVVIDGGLLLGPAA</sequence>
<dbReference type="PRINTS" id="PR00081">
    <property type="entry name" value="GDHRDH"/>
</dbReference>
<feature type="domain" description="Ketoreductase" evidence="5">
    <location>
        <begin position="2"/>
        <end position="179"/>
    </location>
</feature>
<dbReference type="SUPFAM" id="SSF51735">
    <property type="entry name" value="NAD(P)-binding Rossmann-fold domains"/>
    <property type="match status" value="1"/>
</dbReference>
<dbReference type="InterPro" id="IPR057326">
    <property type="entry name" value="KR_dom"/>
</dbReference>
<comment type="similarity">
    <text evidence="1 4">Belongs to the short-chain dehydrogenases/reductases (SDR) family.</text>
</comment>
<evidence type="ECO:0000256" key="1">
    <source>
        <dbReference type="ARBA" id="ARBA00006484"/>
    </source>
</evidence>
<gene>
    <name evidence="6" type="ORF">GCM10022223_66440</name>
</gene>
<dbReference type="Proteomes" id="UP001501074">
    <property type="component" value="Unassembled WGS sequence"/>
</dbReference>
<evidence type="ECO:0000256" key="3">
    <source>
        <dbReference type="ARBA" id="ARBA00023027"/>
    </source>
</evidence>
<evidence type="ECO:0000259" key="5">
    <source>
        <dbReference type="SMART" id="SM00822"/>
    </source>
</evidence>
<dbReference type="SMART" id="SM00822">
    <property type="entry name" value="PKS_KR"/>
    <property type="match status" value="1"/>
</dbReference>
<keyword evidence="3" id="KW-0520">NAD</keyword>
<accession>A0ABP7ARI4</accession>
<name>A0ABP7ARI4_9ACTN</name>
<dbReference type="PANTHER" id="PTHR24321">
    <property type="entry name" value="DEHYDROGENASES, SHORT CHAIN"/>
    <property type="match status" value="1"/>
</dbReference>
<reference evidence="7" key="1">
    <citation type="journal article" date="2019" name="Int. J. Syst. Evol. Microbiol.">
        <title>The Global Catalogue of Microorganisms (GCM) 10K type strain sequencing project: providing services to taxonomists for standard genome sequencing and annotation.</title>
        <authorList>
            <consortium name="The Broad Institute Genomics Platform"/>
            <consortium name="The Broad Institute Genome Sequencing Center for Infectious Disease"/>
            <person name="Wu L."/>
            <person name="Ma J."/>
        </authorList>
    </citation>
    <scope>NUCLEOTIDE SEQUENCE [LARGE SCALE GENOMIC DNA]</scope>
    <source>
        <strain evidence="7">JCM 16902</strain>
    </source>
</reference>
<keyword evidence="2" id="KW-0560">Oxidoreductase</keyword>
<dbReference type="InterPro" id="IPR020904">
    <property type="entry name" value="Sc_DH/Rdtase_CS"/>
</dbReference>
<keyword evidence="7" id="KW-1185">Reference proteome</keyword>
<dbReference type="PANTHER" id="PTHR24321:SF8">
    <property type="entry name" value="ESTRADIOL 17-BETA-DEHYDROGENASE 8-RELATED"/>
    <property type="match status" value="1"/>
</dbReference>
<dbReference type="Pfam" id="PF00106">
    <property type="entry name" value="adh_short"/>
    <property type="match status" value="1"/>
</dbReference>
<evidence type="ECO:0000313" key="6">
    <source>
        <dbReference type="EMBL" id="GAA3638196.1"/>
    </source>
</evidence>
<dbReference type="RefSeq" id="WP_231481488.1">
    <property type="nucleotide sequence ID" value="NZ_BAAAZO010000012.1"/>
</dbReference>
<comment type="caution">
    <text evidence="6">The sequence shown here is derived from an EMBL/GenBank/DDBJ whole genome shotgun (WGS) entry which is preliminary data.</text>
</comment>
<evidence type="ECO:0000256" key="4">
    <source>
        <dbReference type="RuleBase" id="RU000363"/>
    </source>
</evidence>
<evidence type="ECO:0000313" key="7">
    <source>
        <dbReference type="Proteomes" id="UP001501074"/>
    </source>
</evidence>
<dbReference type="InterPro" id="IPR036291">
    <property type="entry name" value="NAD(P)-bd_dom_sf"/>
</dbReference>
<dbReference type="PROSITE" id="PS00061">
    <property type="entry name" value="ADH_SHORT"/>
    <property type="match status" value="1"/>
</dbReference>
<dbReference type="EMBL" id="BAAAZO010000012">
    <property type="protein sequence ID" value="GAA3638196.1"/>
    <property type="molecule type" value="Genomic_DNA"/>
</dbReference>
<organism evidence="6 7">
    <name type="scientific">Kineosporia mesophila</name>
    <dbReference type="NCBI Taxonomy" id="566012"/>
    <lineage>
        <taxon>Bacteria</taxon>
        <taxon>Bacillati</taxon>
        <taxon>Actinomycetota</taxon>
        <taxon>Actinomycetes</taxon>
        <taxon>Kineosporiales</taxon>
        <taxon>Kineosporiaceae</taxon>
        <taxon>Kineosporia</taxon>
    </lineage>
</organism>
<proteinExistence type="inferred from homology"/>
<dbReference type="InterPro" id="IPR002347">
    <property type="entry name" value="SDR_fam"/>
</dbReference>
<protein>
    <submittedName>
        <fullName evidence="6">SDR family oxidoreductase</fullName>
    </submittedName>
</protein>
<evidence type="ECO:0000256" key="2">
    <source>
        <dbReference type="ARBA" id="ARBA00023002"/>
    </source>
</evidence>
<dbReference type="PRINTS" id="PR00080">
    <property type="entry name" value="SDRFAMILY"/>
</dbReference>
<dbReference type="Gene3D" id="3.40.50.720">
    <property type="entry name" value="NAD(P)-binding Rossmann-like Domain"/>
    <property type="match status" value="1"/>
</dbReference>